<dbReference type="PROSITE" id="PS51456">
    <property type="entry name" value="MYOSIN_MOTOR"/>
    <property type="match status" value="1"/>
</dbReference>
<comment type="subcellular location">
    <subcellularLocation>
        <location evidence="1">Cytoplasm</location>
    </subcellularLocation>
</comment>
<evidence type="ECO:0000256" key="4">
    <source>
        <dbReference type="ARBA" id="ARBA00022840"/>
    </source>
</evidence>
<feature type="region of interest" description="Actin-binding" evidence="7">
    <location>
        <begin position="30"/>
        <end position="52"/>
    </location>
</feature>
<protein>
    <recommendedName>
        <fullName evidence="8">Myosin motor domain-containing protein</fullName>
    </recommendedName>
</protein>
<organism evidence="9 10">
    <name type="scientific">Staurois parvus</name>
    <dbReference type="NCBI Taxonomy" id="386267"/>
    <lineage>
        <taxon>Eukaryota</taxon>
        <taxon>Metazoa</taxon>
        <taxon>Chordata</taxon>
        <taxon>Craniata</taxon>
        <taxon>Vertebrata</taxon>
        <taxon>Euteleostomi</taxon>
        <taxon>Amphibia</taxon>
        <taxon>Batrachia</taxon>
        <taxon>Anura</taxon>
        <taxon>Neobatrachia</taxon>
        <taxon>Ranoidea</taxon>
        <taxon>Ranidae</taxon>
        <taxon>Staurois</taxon>
    </lineage>
</organism>
<feature type="domain" description="Myosin motor" evidence="8">
    <location>
        <begin position="1"/>
        <end position="132"/>
    </location>
</feature>
<dbReference type="Gene3D" id="1.20.58.530">
    <property type="match status" value="1"/>
</dbReference>
<keyword evidence="3" id="KW-0547">Nucleotide-binding</keyword>
<dbReference type="InterPro" id="IPR027417">
    <property type="entry name" value="P-loop_NTPase"/>
</dbReference>
<evidence type="ECO:0000256" key="2">
    <source>
        <dbReference type="ARBA" id="ARBA00022490"/>
    </source>
</evidence>
<comment type="caution">
    <text evidence="9">The sequence shown here is derived from an EMBL/GenBank/DDBJ whole genome shotgun (WGS) entry which is preliminary data.</text>
</comment>
<evidence type="ECO:0000313" key="9">
    <source>
        <dbReference type="EMBL" id="CAI9531420.1"/>
    </source>
</evidence>
<proteinExistence type="inferred from homology"/>
<keyword evidence="6" id="KW-0505">Motor protein</keyword>
<dbReference type="PANTHER" id="PTHR46184:SF2">
    <property type="entry name" value="UNCONVENTIONAL MYOSIN-IXB"/>
    <property type="match status" value="1"/>
</dbReference>
<dbReference type="InterPro" id="IPR036961">
    <property type="entry name" value="Kinesin_motor_dom_sf"/>
</dbReference>
<reference evidence="9" key="1">
    <citation type="submission" date="2023-05" db="EMBL/GenBank/DDBJ databases">
        <authorList>
            <person name="Stuckert A."/>
        </authorList>
    </citation>
    <scope>NUCLEOTIDE SEQUENCE</scope>
</reference>
<evidence type="ECO:0000256" key="3">
    <source>
        <dbReference type="ARBA" id="ARBA00022741"/>
    </source>
</evidence>
<feature type="non-terminal residue" evidence="9">
    <location>
        <position position="1"/>
    </location>
</feature>
<dbReference type="PANTHER" id="PTHR46184">
    <property type="entry name" value="UNCONVENTIONAL MYOSIN-IXB-LIKE PROTEIN"/>
    <property type="match status" value="1"/>
</dbReference>
<dbReference type="SUPFAM" id="SSF52540">
    <property type="entry name" value="P-loop containing nucleoside triphosphate hydrolases"/>
    <property type="match status" value="1"/>
</dbReference>
<name>A0ABN9A858_9NEOB</name>
<keyword evidence="5 7" id="KW-0518">Myosin</keyword>
<dbReference type="Proteomes" id="UP001162483">
    <property type="component" value="Unassembled WGS sequence"/>
</dbReference>
<accession>A0ABN9A858</accession>
<evidence type="ECO:0000256" key="6">
    <source>
        <dbReference type="ARBA" id="ARBA00023175"/>
    </source>
</evidence>
<evidence type="ECO:0000256" key="7">
    <source>
        <dbReference type="PROSITE-ProRule" id="PRU00782"/>
    </source>
</evidence>
<evidence type="ECO:0000256" key="1">
    <source>
        <dbReference type="ARBA" id="ARBA00004496"/>
    </source>
</evidence>
<keyword evidence="2" id="KW-0963">Cytoplasm</keyword>
<evidence type="ECO:0000256" key="5">
    <source>
        <dbReference type="ARBA" id="ARBA00023123"/>
    </source>
</evidence>
<dbReference type="Gene3D" id="3.40.850.10">
    <property type="entry name" value="Kinesin motor domain"/>
    <property type="match status" value="1"/>
</dbReference>
<evidence type="ECO:0000313" key="10">
    <source>
        <dbReference type="Proteomes" id="UP001162483"/>
    </source>
</evidence>
<dbReference type="Pfam" id="PF00063">
    <property type="entry name" value="Myosin_head"/>
    <property type="match status" value="1"/>
</dbReference>
<keyword evidence="4" id="KW-0067">ATP-binding</keyword>
<gene>
    <name evidence="9" type="ORF">SPARVUS_LOCUS2474</name>
</gene>
<evidence type="ECO:0000259" key="8">
    <source>
        <dbReference type="PROSITE" id="PS51456"/>
    </source>
</evidence>
<keyword evidence="7" id="KW-0009">Actin-binding</keyword>
<dbReference type="Gene3D" id="6.20.240.20">
    <property type="match status" value="1"/>
</dbReference>
<dbReference type="EMBL" id="CATNWA010000002">
    <property type="protein sequence ID" value="CAI9531420.1"/>
    <property type="molecule type" value="Genomic_DNA"/>
</dbReference>
<dbReference type="InterPro" id="IPR046987">
    <property type="entry name" value="Myo9"/>
</dbReference>
<feature type="non-terminal residue" evidence="9">
    <location>
        <position position="132"/>
    </location>
</feature>
<comment type="caution">
    <text evidence="7">Lacks conserved residue(s) required for the propagation of feature annotation.</text>
</comment>
<dbReference type="InterPro" id="IPR001609">
    <property type="entry name" value="Myosin_head_motor_dom-like"/>
</dbReference>
<keyword evidence="10" id="KW-1185">Reference proteome</keyword>
<comment type="similarity">
    <text evidence="7">Belongs to the TRAFAC class myosin-kinesin ATPase superfamily. Myosin family.</text>
</comment>
<sequence length="132" mass="15380">TLHDRTTKSLLHLHKKKKPPSISAQFQASLNKLLETLGKAEPFFIRCIRSNSEKMEMTFDEVLVLQQLRYTGMLETVRIRRSGYSAKYPYQEFKDQFQVLLPKSSTDLKADITSLLNRLCFDPHNYQLGKTK</sequence>